<keyword evidence="2" id="KW-1185">Reference proteome</keyword>
<dbReference type="RefSeq" id="XP_038745754.1">
    <property type="nucleotide sequence ID" value="XM_038888953.1"/>
</dbReference>
<dbReference type="AlphaFoldDB" id="A0A9P6I2V0"/>
<evidence type="ECO:0000313" key="2">
    <source>
        <dbReference type="Proteomes" id="UP000781932"/>
    </source>
</evidence>
<proteinExistence type="predicted"/>
<sequence length="199" mass="23050">MSLEMSTCPANYTVTQTTASTINSKPASIYLPDYGVPWPTARSEDNMSAFTWPEITGEPQATKKTKDSFLTVTFPPDYAVPKTECRSSLPPWRNWRNGGFPFSWPTAAEIQYSHEMFVRLWAVLFWVLAARSINHNFIYWQYVEPRKAQIVAQTRVWQHRLHLPLLIPNTGPGISDHAFNSMQLYLWQLLCVYIIHTYF</sequence>
<comment type="caution">
    <text evidence="1">The sequence shown here is derived from an EMBL/GenBank/DDBJ whole genome shotgun (WGS) entry which is preliminary data.</text>
</comment>
<reference evidence="1" key="2">
    <citation type="submission" date="2020-11" db="EMBL/GenBank/DDBJ databases">
        <title>Whole genome sequencing of Colletotrichum sp.</title>
        <authorList>
            <person name="Li H."/>
        </authorList>
    </citation>
    <scope>NUCLEOTIDE SEQUENCE</scope>
    <source>
        <strain evidence="1">CkLH20</strain>
    </source>
</reference>
<protein>
    <submittedName>
        <fullName evidence="1">Uncharacterized protein</fullName>
    </submittedName>
</protein>
<dbReference type="Proteomes" id="UP000781932">
    <property type="component" value="Unassembled WGS sequence"/>
</dbReference>
<evidence type="ECO:0000313" key="1">
    <source>
        <dbReference type="EMBL" id="KAF9876293.1"/>
    </source>
</evidence>
<dbReference type="EMBL" id="JAATWM020000018">
    <property type="protein sequence ID" value="KAF9876293.1"/>
    <property type="molecule type" value="Genomic_DNA"/>
</dbReference>
<accession>A0A9P6I2V0</accession>
<name>A0A9P6I2V0_9PEZI</name>
<reference evidence="1" key="1">
    <citation type="submission" date="2020-03" db="EMBL/GenBank/DDBJ databases">
        <authorList>
            <person name="He L."/>
        </authorList>
    </citation>
    <scope>NUCLEOTIDE SEQUENCE</scope>
    <source>
        <strain evidence="1">CkLH20</strain>
    </source>
</reference>
<dbReference type="GeneID" id="62162027"/>
<gene>
    <name evidence="1" type="ORF">CkaCkLH20_06236</name>
</gene>
<organism evidence="1 2">
    <name type="scientific">Colletotrichum karsti</name>
    <dbReference type="NCBI Taxonomy" id="1095194"/>
    <lineage>
        <taxon>Eukaryota</taxon>
        <taxon>Fungi</taxon>
        <taxon>Dikarya</taxon>
        <taxon>Ascomycota</taxon>
        <taxon>Pezizomycotina</taxon>
        <taxon>Sordariomycetes</taxon>
        <taxon>Hypocreomycetidae</taxon>
        <taxon>Glomerellales</taxon>
        <taxon>Glomerellaceae</taxon>
        <taxon>Colletotrichum</taxon>
        <taxon>Colletotrichum boninense species complex</taxon>
    </lineage>
</organism>